<reference evidence="10" key="1">
    <citation type="submission" date="2013-12" db="EMBL/GenBank/DDBJ databases">
        <authorList>
            <person name="Genoscope - CEA"/>
        </authorList>
    </citation>
    <scope>NUCLEOTIDE SEQUENCE</scope>
    <source>
        <strain evidence="10">CBS 1993</strain>
    </source>
</reference>
<evidence type="ECO:0000313" key="11">
    <source>
        <dbReference type="Proteomes" id="UP000019384"/>
    </source>
</evidence>
<proteinExistence type="inferred from homology"/>
<keyword evidence="8" id="KW-0539">Nucleus</keyword>
<dbReference type="GO" id="GO:0006364">
    <property type="term" value="P:rRNA processing"/>
    <property type="evidence" value="ECO:0007669"/>
    <property type="project" value="UniProtKB-UniRule"/>
</dbReference>
<comment type="subcellular location">
    <subcellularLocation>
        <location evidence="8">Nucleus</location>
    </subcellularLocation>
</comment>
<evidence type="ECO:0000256" key="1">
    <source>
        <dbReference type="ARBA" id="ARBA00002355"/>
    </source>
</evidence>
<comment type="function">
    <text evidence="1 8">Component of the RIX1 complex required for processing of ITS2 sequences from 35S pre-rRNA.</text>
</comment>
<dbReference type="SMART" id="SM00320">
    <property type="entry name" value="WD40"/>
    <property type="match status" value="5"/>
</dbReference>
<evidence type="ECO:0000256" key="2">
    <source>
        <dbReference type="ARBA" id="ARBA00010143"/>
    </source>
</evidence>
<dbReference type="SUPFAM" id="SSF50978">
    <property type="entry name" value="WD40 repeat-like"/>
    <property type="match status" value="1"/>
</dbReference>
<keyword evidence="5" id="KW-0677">Repeat</keyword>
<evidence type="ECO:0000256" key="9">
    <source>
        <dbReference type="SAM" id="Coils"/>
    </source>
</evidence>
<dbReference type="InterPro" id="IPR001680">
    <property type="entry name" value="WD40_rpt"/>
</dbReference>
<feature type="coiled-coil region" evidence="9">
    <location>
        <begin position="437"/>
        <end position="471"/>
    </location>
</feature>
<dbReference type="Proteomes" id="UP000019384">
    <property type="component" value="Unassembled WGS sequence"/>
</dbReference>
<keyword evidence="4 7" id="KW-0853">WD repeat</keyword>
<dbReference type="GO" id="GO:0120330">
    <property type="term" value="C:rixosome complex"/>
    <property type="evidence" value="ECO:0007669"/>
    <property type="project" value="UniProtKB-UniRule"/>
</dbReference>
<evidence type="ECO:0000256" key="4">
    <source>
        <dbReference type="ARBA" id="ARBA00022574"/>
    </source>
</evidence>
<evidence type="ECO:0000256" key="6">
    <source>
        <dbReference type="ARBA" id="ARBA00026229"/>
    </source>
</evidence>
<dbReference type="InterPro" id="IPR045227">
    <property type="entry name" value="WDR18/Ipi3/RID3"/>
</dbReference>
<organism evidence="10 11">
    <name type="scientific">Kuraishia capsulata CBS 1993</name>
    <dbReference type="NCBI Taxonomy" id="1382522"/>
    <lineage>
        <taxon>Eukaryota</taxon>
        <taxon>Fungi</taxon>
        <taxon>Dikarya</taxon>
        <taxon>Ascomycota</taxon>
        <taxon>Saccharomycotina</taxon>
        <taxon>Pichiomycetes</taxon>
        <taxon>Pichiales</taxon>
        <taxon>Pichiaceae</taxon>
        <taxon>Kuraishia</taxon>
    </lineage>
</organism>
<dbReference type="PROSITE" id="PS50082">
    <property type="entry name" value="WD_REPEATS_2"/>
    <property type="match status" value="1"/>
</dbReference>
<dbReference type="InterPro" id="IPR036322">
    <property type="entry name" value="WD40_repeat_dom_sf"/>
</dbReference>
<dbReference type="PANTHER" id="PTHR18763">
    <property type="entry name" value="WD-REPEAT PROTEIN 18"/>
    <property type="match status" value="1"/>
</dbReference>
<dbReference type="PANTHER" id="PTHR18763:SF0">
    <property type="entry name" value="WD REPEAT-CONTAINING PROTEIN 18"/>
    <property type="match status" value="1"/>
</dbReference>
<gene>
    <name evidence="10" type="ORF">KUCA_T00004815001</name>
</gene>
<dbReference type="GeneID" id="34522208"/>
<dbReference type="STRING" id="1382522.W6MXG1"/>
<dbReference type="Gene3D" id="2.130.10.10">
    <property type="entry name" value="YVTN repeat-like/Quinoprotein amine dehydrogenase"/>
    <property type="match status" value="2"/>
</dbReference>
<dbReference type="Pfam" id="PF00400">
    <property type="entry name" value="WD40"/>
    <property type="match status" value="2"/>
</dbReference>
<dbReference type="InterPro" id="IPR015943">
    <property type="entry name" value="WD40/YVTN_repeat-like_dom_sf"/>
</dbReference>
<evidence type="ECO:0000256" key="8">
    <source>
        <dbReference type="RuleBase" id="RU369067"/>
    </source>
</evidence>
<comment type="subunit">
    <text evidence="3 8">Component of the RIX1 complex, composed of IPI1, RIX1/IPI2 and IPI3 in a 1:2:2 stoichiometry. The complex interacts (via RIX1) with MDN1 (via its hexameric AAA ATPase ring) and the pre-60S ribosome particles.</text>
</comment>
<dbReference type="EMBL" id="HG793130">
    <property type="protein sequence ID" value="CDK28830.1"/>
    <property type="molecule type" value="Genomic_DNA"/>
</dbReference>
<dbReference type="RefSeq" id="XP_022460820.1">
    <property type="nucleotide sequence ID" value="XM_022605938.1"/>
</dbReference>
<reference evidence="10" key="2">
    <citation type="submission" date="2014-02" db="EMBL/GenBank/DDBJ databases">
        <title>Complete DNA sequence of /Kuraishia capsulata/ illustrates novel genomic features among budding yeasts (/Saccharomycotina/).</title>
        <authorList>
            <person name="Morales L."/>
            <person name="Noel B."/>
            <person name="Porcel B."/>
            <person name="Marcet-Houben M."/>
            <person name="Hullo M-F."/>
            <person name="Sacerdot C."/>
            <person name="Tekaia F."/>
            <person name="Leh-Louis V."/>
            <person name="Despons L."/>
            <person name="Khanna V."/>
            <person name="Aury J-M."/>
            <person name="Barbe V."/>
            <person name="Couloux A."/>
            <person name="Labadie K."/>
            <person name="Pelletier E."/>
            <person name="Souciet J-L."/>
            <person name="Boekhout T."/>
            <person name="Gabaldon T."/>
            <person name="Wincker P."/>
            <person name="Dujon B."/>
        </authorList>
    </citation>
    <scope>NUCLEOTIDE SEQUENCE</scope>
    <source>
        <strain evidence="10">CBS 1993</strain>
    </source>
</reference>
<evidence type="ECO:0000256" key="7">
    <source>
        <dbReference type="PROSITE-ProRule" id="PRU00221"/>
    </source>
</evidence>
<protein>
    <recommendedName>
        <fullName evidence="6 8">Pre-rRNA-processing protein IPI3</fullName>
    </recommendedName>
</protein>
<keyword evidence="8" id="KW-0698">rRNA processing</keyword>
<dbReference type="GO" id="GO:0006267">
    <property type="term" value="P:pre-replicative complex assembly involved in nuclear cell cycle DNA replication"/>
    <property type="evidence" value="ECO:0007669"/>
    <property type="project" value="EnsemblFungi"/>
</dbReference>
<dbReference type="HOGENOM" id="CLU_029749_4_0_1"/>
<dbReference type="PROSITE" id="PS50294">
    <property type="entry name" value="WD_REPEATS_REGION"/>
    <property type="match status" value="1"/>
</dbReference>
<evidence type="ECO:0000313" key="10">
    <source>
        <dbReference type="EMBL" id="CDK28830.1"/>
    </source>
</evidence>
<dbReference type="OrthoDB" id="756370at2759"/>
<dbReference type="AlphaFoldDB" id="W6MXG1"/>
<dbReference type="GO" id="GO:0005656">
    <property type="term" value="C:nuclear pre-replicative complex"/>
    <property type="evidence" value="ECO:0007669"/>
    <property type="project" value="EnsemblFungi"/>
</dbReference>
<feature type="repeat" description="WD" evidence="7">
    <location>
        <begin position="126"/>
        <end position="158"/>
    </location>
</feature>
<sequence length="477" mass="52630">MEESVFYIAEGVPSDKQNAASFGIVASSKSSKQHAQFRQCYSNKAGFALTGTGFGHRLFTSCKDKALVHVYVWGKESPEQKMPVPEELKALDVCLKDGKPWLLAGGGKSGRIYLWEINSGLLLLAKDAHYQSATNLKFSSDGTFLVSGGADSRILVWKTLDLLSGCIGGADDFSVKPHCVFSDHSLPISDVFLTQGLVDDIKLFSASTDATVRCYNLQSKTLLTTFVAPWPVTSITIDPAQRCFYAGSAEGSIRQIRLYQANAEGILAAVGGAGRIVTLTPDHELRETFTHHAGAEVTCLDLSIDGMSLVSGDVTGKAFVSDIVTKQVVRRLKPLNSAITGVKLSVVNYEKLDKDSRLNADVKQLKALPALKRSLVEERDVTEKHDIWVKIEGPSSKQQTFDLETFLEKTRQQQQRFVNWGMVNSTVVQSQPELVTVENDSKRVQELEAQLRTVTENYNDLRDMHQSLLEQHKQTLK</sequence>
<comment type="similarity">
    <text evidence="2 8">Belongs to the WD repeat IPI3/WDR18 family.</text>
</comment>
<dbReference type="GO" id="GO:0003682">
    <property type="term" value="F:chromatin binding"/>
    <property type="evidence" value="ECO:0007669"/>
    <property type="project" value="EnsemblFungi"/>
</dbReference>
<keyword evidence="9" id="KW-0175">Coiled coil</keyword>
<accession>W6MXG1</accession>
<dbReference type="GO" id="GO:0030174">
    <property type="term" value="P:regulation of DNA-templated DNA replication initiation"/>
    <property type="evidence" value="ECO:0007669"/>
    <property type="project" value="EnsemblFungi"/>
</dbReference>
<name>W6MXG1_9ASCO</name>
<keyword evidence="11" id="KW-1185">Reference proteome</keyword>
<evidence type="ECO:0000256" key="3">
    <source>
        <dbReference type="ARBA" id="ARBA00011141"/>
    </source>
</evidence>
<dbReference type="GO" id="GO:0000027">
    <property type="term" value="P:ribosomal large subunit assembly"/>
    <property type="evidence" value="ECO:0007669"/>
    <property type="project" value="EnsemblFungi"/>
</dbReference>
<evidence type="ECO:0000256" key="5">
    <source>
        <dbReference type="ARBA" id="ARBA00022737"/>
    </source>
</evidence>